<dbReference type="PROSITE" id="PS51257">
    <property type="entry name" value="PROKAR_LIPOPROTEIN"/>
    <property type="match status" value="1"/>
</dbReference>
<evidence type="ECO:0000256" key="1">
    <source>
        <dbReference type="SAM" id="SignalP"/>
    </source>
</evidence>
<dbReference type="OrthoDB" id="210273at2"/>
<accession>A0A5B9R2X5</accession>
<dbReference type="PANTHER" id="PTHR37841:SF1">
    <property type="entry name" value="DUF3298 DOMAIN-CONTAINING PROTEIN"/>
    <property type="match status" value="1"/>
</dbReference>
<keyword evidence="3" id="KW-1185">Reference proteome</keyword>
<proteinExistence type="predicted"/>
<dbReference type="InterPro" id="IPR032774">
    <property type="entry name" value="WG_beta_rep"/>
</dbReference>
<protein>
    <submittedName>
        <fullName evidence="2">KWG Leptospira</fullName>
    </submittedName>
</protein>
<dbReference type="RefSeq" id="WP_084426989.1">
    <property type="nucleotide sequence ID" value="NZ_CP042914.1"/>
</dbReference>
<dbReference type="Proteomes" id="UP000325286">
    <property type="component" value="Chromosome"/>
</dbReference>
<feature type="chain" id="PRO_5022683450" evidence="1">
    <location>
        <begin position="24"/>
        <end position="431"/>
    </location>
</feature>
<dbReference type="Pfam" id="PF14903">
    <property type="entry name" value="WG_beta_rep"/>
    <property type="match status" value="2"/>
</dbReference>
<feature type="signal peptide" evidence="1">
    <location>
        <begin position="1"/>
        <end position="23"/>
    </location>
</feature>
<dbReference type="SUPFAM" id="SSF69360">
    <property type="entry name" value="Cell wall binding repeat"/>
    <property type="match status" value="1"/>
</dbReference>
<name>A0A5B9R2X5_9BACT</name>
<evidence type="ECO:0000313" key="2">
    <source>
        <dbReference type="EMBL" id="QEG43806.1"/>
    </source>
</evidence>
<dbReference type="KEGG" id="rul:UC8_58630"/>
<keyword evidence="1" id="KW-0732">Signal</keyword>
<dbReference type="PANTHER" id="PTHR37841">
    <property type="entry name" value="GLR2918 PROTEIN"/>
    <property type="match status" value="1"/>
</dbReference>
<dbReference type="EMBL" id="CP042914">
    <property type="protein sequence ID" value="QEG43806.1"/>
    <property type="molecule type" value="Genomic_DNA"/>
</dbReference>
<sequence precursor="true">MHFRMRRIASRLSVIVLMLVAVGCDTGDTSPSAKGSVPAINRQEARKLKQARILASLPDNLDCVFPIYKRGEDESKQGYGLIDQSGNELISDIMYTGVSSPFDWDDPTPFRTWIGQDGAILLAEDHYLYLGAHGKRIVPRADSKIPLLDRIHLAKNHGDSLFTLHPPFLRTKFPERFDRYGLIPIGVLDITEKWKTTENVFPRHRMTEGRVPVSNVETGKAGYADRDGSIVIDMRFDYCDPFSEGLAAVLQGDRYGYIDRQGKMILEPQFSRASWFDEGMAIVTDPGSDAPYQIDRSGKKIRDLPIEPLKPAPSILAGFYKGIRVVKYVDPDLESFDGLGGRYGYLKSDGNWLFEPKLEFATQFREGRAIAFFPSGTKEFPHLATFVIDRAGKTIEFIGDSSSYLVFSFGLAGAAGRRYYDTEANRVWYNR</sequence>
<dbReference type="AlphaFoldDB" id="A0A5B9R2X5"/>
<organism evidence="2 3">
    <name type="scientific">Roseimaritima ulvae</name>
    <dbReference type="NCBI Taxonomy" id="980254"/>
    <lineage>
        <taxon>Bacteria</taxon>
        <taxon>Pseudomonadati</taxon>
        <taxon>Planctomycetota</taxon>
        <taxon>Planctomycetia</taxon>
        <taxon>Pirellulales</taxon>
        <taxon>Pirellulaceae</taxon>
        <taxon>Roseimaritima</taxon>
    </lineage>
</organism>
<gene>
    <name evidence="2" type="ORF">UC8_58630</name>
</gene>
<evidence type="ECO:0000313" key="3">
    <source>
        <dbReference type="Proteomes" id="UP000325286"/>
    </source>
</evidence>
<reference evidence="2 3" key="1">
    <citation type="submission" date="2019-08" db="EMBL/GenBank/DDBJ databases">
        <title>Deep-cultivation of Planctomycetes and their phenomic and genomic characterization uncovers novel biology.</title>
        <authorList>
            <person name="Wiegand S."/>
            <person name="Jogler M."/>
            <person name="Boedeker C."/>
            <person name="Pinto D."/>
            <person name="Vollmers J."/>
            <person name="Rivas-Marin E."/>
            <person name="Kohn T."/>
            <person name="Peeters S.H."/>
            <person name="Heuer A."/>
            <person name="Rast P."/>
            <person name="Oberbeckmann S."/>
            <person name="Bunk B."/>
            <person name="Jeske O."/>
            <person name="Meyerdierks A."/>
            <person name="Storesund J.E."/>
            <person name="Kallscheuer N."/>
            <person name="Luecker S."/>
            <person name="Lage O.M."/>
            <person name="Pohl T."/>
            <person name="Merkel B.J."/>
            <person name="Hornburger P."/>
            <person name="Mueller R.-W."/>
            <person name="Bruemmer F."/>
            <person name="Labrenz M."/>
            <person name="Spormann A.M."/>
            <person name="Op den Camp H."/>
            <person name="Overmann J."/>
            <person name="Amann R."/>
            <person name="Jetten M.S.M."/>
            <person name="Mascher T."/>
            <person name="Medema M.H."/>
            <person name="Devos D.P."/>
            <person name="Kaster A.-K."/>
            <person name="Ovreas L."/>
            <person name="Rohde M."/>
            <person name="Galperin M.Y."/>
            <person name="Jogler C."/>
        </authorList>
    </citation>
    <scope>NUCLEOTIDE SEQUENCE [LARGE SCALE GENOMIC DNA]</scope>
    <source>
        <strain evidence="2 3">UC8</strain>
    </source>
</reference>